<gene>
    <name evidence="2" type="ORF">ACFPUZ_11035</name>
</gene>
<protein>
    <submittedName>
        <fullName evidence="2">Alpha/beta hydrolase</fullName>
    </submittedName>
</protein>
<dbReference type="Pfam" id="PF08840">
    <property type="entry name" value="BAAT_C"/>
    <property type="match status" value="1"/>
</dbReference>
<name>A0ABW1QFS4_9CORY</name>
<dbReference type="Proteomes" id="UP001596244">
    <property type="component" value="Unassembled WGS sequence"/>
</dbReference>
<keyword evidence="3" id="KW-1185">Reference proteome</keyword>
<proteinExistence type="predicted"/>
<evidence type="ECO:0000259" key="1">
    <source>
        <dbReference type="Pfam" id="PF08840"/>
    </source>
</evidence>
<dbReference type="PIRSF" id="PIRSF016521">
    <property type="entry name" value="Acyl-CoA_hydro"/>
    <property type="match status" value="1"/>
</dbReference>
<dbReference type="InterPro" id="IPR029058">
    <property type="entry name" value="AB_hydrolase_fold"/>
</dbReference>
<evidence type="ECO:0000313" key="2">
    <source>
        <dbReference type="EMBL" id="MFC6147333.1"/>
    </source>
</evidence>
<dbReference type="PANTHER" id="PTHR10824:SF4">
    <property type="entry name" value="ACYL-COENZYME A THIOESTERASE 1-LIKE"/>
    <property type="match status" value="1"/>
</dbReference>
<accession>A0ABW1QFS4</accession>
<dbReference type="EMBL" id="JBHSQE010000009">
    <property type="protein sequence ID" value="MFC6147333.1"/>
    <property type="molecule type" value="Genomic_DNA"/>
</dbReference>
<dbReference type="PANTHER" id="PTHR10824">
    <property type="entry name" value="ACYL-COENZYME A THIOESTERASE-RELATED"/>
    <property type="match status" value="1"/>
</dbReference>
<keyword evidence="2" id="KW-0378">Hydrolase</keyword>
<dbReference type="InterPro" id="IPR014940">
    <property type="entry name" value="BAAT_C"/>
</dbReference>
<reference evidence="3" key="1">
    <citation type="journal article" date="2019" name="Int. J. Syst. Evol. Microbiol.">
        <title>The Global Catalogue of Microorganisms (GCM) 10K type strain sequencing project: providing services to taxonomists for standard genome sequencing and annotation.</title>
        <authorList>
            <consortium name="The Broad Institute Genomics Platform"/>
            <consortium name="The Broad Institute Genome Sequencing Center for Infectious Disease"/>
            <person name="Wu L."/>
            <person name="Ma J."/>
        </authorList>
    </citation>
    <scope>NUCLEOTIDE SEQUENCE [LARGE SCALE GENOMIC DNA]</scope>
    <source>
        <strain evidence="3">CCUG 51943</strain>
    </source>
</reference>
<organism evidence="2 3">
    <name type="scientific">Corynebacterium nasicanis</name>
    <dbReference type="NCBI Taxonomy" id="1448267"/>
    <lineage>
        <taxon>Bacteria</taxon>
        <taxon>Bacillati</taxon>
        <taxon>Actinomycetota</taxon>
        <taxon>Actinomycetes</taxon>
        <taxon>Mycobacteriales</taxon>
        <taxon>Corynebacteriaceae</taxon>
        <taxon>Corynebacterium</taxon>
    </lineage>
</organism>
<dbReference type="InterPro" id="IPR016662">
    <property type="entry name" value="Acyl-CoA_thioEstase_long-chain"/>
</dbReference>
<dbReference type="RefSeq" id="WP_377001952.1">
    <property type="nucleotide sequence ID" value="NZ_JBHSQE010000009.1"/>
</dbReference>
<sequence>MRTFLKVIAALVAVLVLLLLTVWGVRTYNINHYAFPGPDVTDRTQALSHGGAAVDGEYLRGIHYSPTTPDVARPGTVIVFGGSEGSAGDAQARQLAEHGHEVLALYFFGQSGQQEYLSEVPLEFFREALDWVEQHQAHPGPLTVIGTSKGAELTANLAARYPEIDHIVLYTPAEYTYAGLQFESQEQTSSFTWQGQPVPFAQFPFDPGMVARTIIGLPVSYRANYEEAAREALEQARIDISSFAGDGLLFAGDADAMWQGDVAARALAAQNPRLEPHIFPAAGHLFSTDITEYGNSWETMLGGTPEANRHAKEESDRLLLASLERWHAVPSGS</sequence>
<dbReference type="Gene3D" id="3.40.50.1820">
    <property type="entry name" value="alpha/beta hydrolase"/>
    <property type="match status" value="1"/>
</dbReference>
<evidence type="ECO:0000313" key="3">
    <source>
        <dbReference type="Proteomes" id="UP001596244"/>
    </source>
</evidence>
<dbReference type="SUPFAM" id="SSF53474">
    <property type="entry name" value="alpha/beta-Hydrolases"/>
    <property type="match status" value="1"/>
</dbReference>
<feature type="domain" description="BAAT/Acyl-CoA thioester hydrolase C-terminal" evidence="1">
    <location>
        <begin position="120"/>
        <end position="286"/>
    </location>
</feature>
<comment type="caution">
    <text evidence="2">The sequence shown here is derived from an EMBL/GenBank/DDBJ whole genome shotgun (WGS) entry which is preliminary data.</text>
</comment>
<dbReference type="GO" id="GO:0016787">
    <property type="term" value="F:hydrolase activity"/>
    <property type="evidence" value="ECO:0007669"/>
    <property type="project" value="UniProtKB-KW"/>
</dbReference>